<sequence length="296" mass="32236">MSSSNFIAPSTPFRRYSVRVYPFGSSDMWAQVEKMSLLPFLPVSSSRSFPLSPTRECTQAATAGHGGAWCLARRRRSARRRRRCPIAAAWVGRRPGSTIDGALGRRRSGAGWGGSWRRRWLDSAETSAPVEENAVVHPDVAVEAVRRGGEQGGAVVDAAAGGRHWRGTTSRRLRVRQLGYRRRRHLEPQRLPFPVHPFLGGGVLVRAPTSAAACGTRRRLYAAAAAHGDERLSGGAEERELAGGGGSPSVAAATRKGGEARRGRRPVLCGGWAQVRRRRPTAARGRPRTRGPRSRR</sequence>
<feature type="region of interest" description="Disordered" evidence="1">
    <location>
        <begin position="228"/>
        <end position="296"/>
    </location>
</feature>
<proteinExistence type="predicted"/>
<evidence type="ECO:0000256" key="1">
    <source>
        <dbReference type="SAM" id="MobiDB-lite"/>
    </source>
</evidence>
<accession>Q5ZAL2</accession>
<evidence type="ECO:0000313" key="2">
    <source>
        <dbReference type="EMBL" id="BAD53357.1"/>
    </source>
</evidence>
<reference evidence="2" key="1">
    <citation type="journal article" date="2002" name="Nature">
        <title>The genome sequence and structure of rice chromosome 1.</title>
        <authorList>
            <person name="Sasaki T."/>
            <person name="Matsumoto T."/>
            <person name="Yamamoto K."/>
            <person name="Sakata K."/>
            <person name="Baba T."/>
            <person name="Katayose Y."/>
            <person name="Wu J."/>
            <person name="Niimura Y."/>
            <person name="Cheng Z."/>
            <person name="Nagamura Y."/>
            <person name="Antonio B.A."/>
            <person name="Kanamori H."/>
            <person name="Hosokawa S."/>
            <person name="Masukawa M."/>
            <person name="Arikawa K."/>
            <person name="Chiden Y."/>
            <person name="Hayashi M."/>
            <person name="Okamoto M."/>
            <person name="Ando T."/>
            <person name="Aoki H."/>
            <person name="Arita K."/>
            <person name="Hamada M."/>
            <person name="Harada C."/>
            <person name="Hijishita S."/>
            <person name="Honda M."/>
            <person name="Ichikawa Y."/>
            <person name="Idonuma A."/>
            <person name="Iijima M."/>
            <person name="Ikeda M."/>
            <person name="Ikeno M."/>
            <person name="Itoh S."/>
            <person name="Itoh T."/>
            <person name="Itoh Y."/>
            <person name="Itoh Y."/>
            <person name="Iwabuchi A."/>
            <person name="Kamiya K."/>
            <person name="Karasawa W."/>
            <person name="Katagiri S."/>
            <person name="Kikuta A."/>
            <person name="Kobayashi N."/>
            <person name="Kono I."/>
            <person name="Machita K."/>
            <person name="Maehara T."/>
            <person name="Mizuno H."/>
            <person name="Mizubayashi T."/>
            <person name="Mukai Y."/>
            <person name="Nagasaki H."/>
            <person name="Nakashima M."/>
            <person name="Nakama Y."/>
            <person name="Nakamichi Y."/>
            <person name="Nakamura M."/>
            <person name="Namiki N."/>
            <person name="Negishi M."/>
            <person name="Ohta I."/>
            <person name="Ono N."/>
            <person name="Saji S."/>
            <person name="Sakai K."/>
            <person name="Shibata M."/>
            <person name="Shimokawa T."/>
            <person name="Shomura A."/>
            <person name="Song J."/>
            <person name="Takazaki Y."/>
            <person name="Terasawa K."/>
            <person name="Tsuji K."/>
            <person name="Waki K."/>
            <person name="Yamagata H."/>
            <person name="Yamane H."/>
            <person name="Yoshiki S."/>
            <person name="Yoshihara R."/>
            <person name="Yukawa K."/>
            <person name="Zhong H."/>
            <person name="Iwama H."/>
            <person name="Endo T."/>
            <person name="Ito H."/>
            <person name="Hahn J.H."/>
            <person name="Kim H.I."/>
            <person name="Eun M.Y."/>
            <person name="Yano M."/>
            <person name="Jiang J."/>
            <person name="Gojobori T."/>
        </authorList>
    </citation>
    <scope>NUCLEOTIDE SEQUENCE [LARGE SCALE GENOMIC DNA]</scope>
</reference>
<feature type="compositionally biased region" description="Basic and acidic residues" evidence="1">
    <location>
        <begin position="228"/>
        <end position="241"/>
    </location>
</feature>
<dbReference type="EMBL" id="AP003406">
    <property type="protein sequence ID" value="BAD53357.1"/>
    <property type="molecule type" value="Genomic_DNA"/>
</dbReference>
<protein>
    <submittedName>
        <fullName evidence="2">Uncharacterized protein</fullName>
    </submittedName>
</protein>
<dbReference type="AlphaFoldDB" id="Q5ZAL2"/>
<name>Q5ZAL2_ORYSJ</name>
<dbReference type="Proteomes" id="UP000817658">
    <property type="component" value="Chromosome 1"/>
</dbReference>
<organism evidence="2">
    <name type="scientific">Oryza sativa subsp. japonica</name>
    <name type="common">Rice</name>
    <dbReference type="NCBI Taxonomy" id="39947"/>
    <lineage>
        <taxon>Eukaryota</taxon>
        <taxon>Viridiplantae</taxon>
        <taxon>Streptophyta</taxon>
        <taxon>Embryophyta</taxon>
        <taxon>Tracheophyta</taxon>
        <taxon>Spermatophyta</taxon>
        <taxon>Magnoliopsida</taxon>
        <taxon>Liliopsida</taxon>
        <taxon>Poales</taxon>
        <taxon>Poaceae</taxon>
        <taxon>BOP clade</taxon>
        <taxon>Oryzoideae</taxon>
        <taxon>Oryzeae</taxon>
        <taxon>Oryzinae</taxon>
        <taxon>Oryza</taxon>
        <taxon>Oryza sativa</taxon>
    </lineage>
</organism>
<feature type="compositionally biased region" description="Basic residues" evidence="1">
    <location>
        <begin position="275"/>
        <end position="296"/>
    </location>
</feature>
<gene>
    <name evidence="2" type="primary">B1070A12.3</name>
</gene>